<evidence type="ECO:0000313" key="3">
    <source>
        <dbReference type="EMBL" id="VDI58200.1"/>
    </source>
</evidence>
<evidence type="ECO:0000256" key="1">
    <source>
        <dbReference type="SAM" id="SignalP"/>
    </source>
</evidence>
<dbReference type="AlphaFoldDB" id="A0A8B6G3S5"/>
<proteinExistence type="predicted"/>
<name>A0A8B6G3S5_MYTGA</name>
<sequence length="153" mass="17134">MYKMYTKTLLATLLVIQIADMVALPDHLNATMIGSVDASQLNRELKQYIKEQIKQASRTRQGCQSGVFGKHAYPEMKFPASAYITFNPPFTATPALVYGLYLYDSSKNTNSRLVTDVSNLSKSGFNLKIKTFAGTKMWGARISWMACPKSFEN</sequence>
<dbReference type="InterPro" id="IPR037221">
    <property type="entry name" value="H-type_lectin_dom_sf"/>
</dbReference>
<evidence type="ECO:0000313" key="4">
    <source>
        <dbReference type="Proteomes" id="UP000596742"/>
    </source>
</evidence>
<feature type="domain" description="H-type lectin" evidence="2">
    <location>
        <begin position="82"/>
        <end position="146"/>
    </location>
</feature>
<accession>A0A8B6G3S5</accession>
<reference evidence="3" key="1">
    <citation type="submission" date="2018-11" db="EMBL/GenBank/DDBJ databases">
        <authorList>
            <person name="Alioto T."/>
            <person name="Alioto T."/>
        </authorList>
    </citation>
    <scope>NUCLEOTIDE SEQUENCE</scope>
</reference>
<keyword evidence="1" id="KW-0732">Signal</keyword>
<dbReference type="GO" id="GO:0007155">
    <property type="term" value="P:cell adhesion"/>
    <property type="evidence" value="ECO:0007669"/>
    <property type="project" value="InterPro"/>
</dbReference>
<evidence type="ECO:0000259" key="2">
    <source>
        <dbReference type="Pfam" id="PF09458"/>
    </source>
</evidence>
<dbReference type="GO" id="GO:0030246">
    <property type="term" value="F:carbohydrate binding"/>
    <property type="evidence" value="ECO:0007669"/>
    <property type="project" value="InterPro"/>
</dbReference>
<dbReference type="Proteomes" id="UP000596742">
    <property type="component" value="Unassembled WGS sequence"/>
</dbReference>
<dbReference type="InterPro" id="IPR019019">
    <property type="entry name" value="H-type_lectin_domain"/>
</dbReference>
<dbReference type="SUPFAM" id="SSF141086">
    <property type="entry name" value="Agglutinin HPA-like"/>
    <property type="match status" value="1"/>
</dbReference>
<feature type="chain" id="PRO_5032643039" description="H-type lectin domain-containing protein" evidence="1">
    <location>
        <begin position="24"/>
        <end position="153"/>
    </location>
</feature>
<keyword evidence="4" id="KW-1185">Reference proteome</keyword>
<comment type="caution">
    <text evidence="3">The sequence shown here is derived from an EMBL/GenBank/DDBJ whole genome shotgun (WGS) entry which is preliminary data.</text>
</comment>
<protein>
    <recommendedName>
        <fullName evidence="2">H-type lectin domain-containing protein</fullName>
    </recommendedName>
</protein>
<dbReference type="Pfam" id="PF09458">
    <property type="entry name" value="H_lectin"/>
    <property type="match status" value="1"/>
</dbReference>
<organism evidence="3 4">
    <name type="scientific">Mytilus galloprovincialis</name>
    <name type="common">Mediterranean mussel</name>
    <dbReference type="NCBI Taxonomy" id="29158"/>
    <lineage>
        <taxon>Eukaryota</taxon>
        <taxon>Metazoa</taxon>
        <taxon>Spiralia</taxon>
        <taxon>Lophotrochozoa</taxon>
        <taxon>Mollusca</taxon>
        <taxon>Bivalvia</taxon>
        <taxon>Autobranchia</taxon>
        <taxon>Pteriomorphia</taxon>
        <taxon>Mytilida</taxon>
        <taxon>Mytiloidea</taxon>
        <taxon>Mytilidae</taxon>
        <taxon>Mytilinae</taxon>
        <taxon>Mytilus</taxon>
    </lineage>
</organism>
<dbReference type="Gene3D" id="2.60.40.2080">
    <property type="match status" value="1"/>
</dbReference>
<dbReference type="OrthoDB" id="6152056at2759"/>
<feature type="signal peptide" evidence="1">
    <location>
        <begin position="1"/>
        <end position="23"/>
    </location>
</feature>
<dbReference type="EMBL" id="UYJE01007814">
    <property type="protein sequence ID" value="VDI58200.1"/>
    <property type="molecule type" value="Genomic_DNA"/>
</dbReference>
<gene>
    <name evidence="3" type="ORF">MGAL_10B047579</name>
</gene>